<gene>
    <name evidence="1" type="ORF">PMPD1_2202</name>
</gene>
<evidence type="ECO:0000313" key="2">
    <source>
        <dbReference type="Proteomes" id="UP000505325"/>
    </source>
</evidence>
<keyword evidence="2" id="KW-1185">Reference proteome</keyword>
<dbReference type="PANTHER" id="PTHR35841:SF1">
    <property type="entry name" value="PHOSPHONATES-BINDING PERIPLASMIC PROTEIN"/>
    <property type="match status" value="1"/>
</dbReference>
<dbReference type="AlphaFoldDB" id="A0A6M8UFB1"/>
<dbReference type="Proteomes" id="UP000505325">
    <property type="component" value="Chromosome"/>
</dbReference>
<reference evidence="1 2" key="1">
    <citation type="submission" date="2020-06" db="EMBL/GenBank/DDBJ databases">
        <title>Genome sequence of Paramixta manurensis strain PD-1.</title>
        <authorList>
            <person name="Lee C.W."/>
            <person name="Kim J."/>
        </authorList>
    </citation>
    <scope>NUCLEOTIDE SEQUENCE [LARGE SCALE GENOMIC DNA]</scope>
    <source>
        <strain evidence="1 2">PD-1</strain>
    </source>
</reference>
<accession>A0A6M8UFB1</accession>
<evidence type="ECO:0000313" key="1">
    <source>
        <dbReference type="EMBL" id="QKJ87147.1"/>
    </source>
</evidence>
<sequence length="255" mass="27569">MQVSLPMYGLNRDAVNLFWQSLRARLLADEIEAPAALVWPQDLLPHWRQPDLLLSQTCGYPLVHLLPQVRVLGAFHYAADGCEGPNYRSWIVVRADDNRQSLTAFRGATVAWNSEDSQSGYHALRALIAPLADQGRFFGDSRASGAHVNSMAMVRRGEADIAAIDCVTWALLKQEQPAALEGLRVIAQTDATPGLPLITHSNASDRQCLALQQALAASVAGTAADALLITGFSPLPRKAWEVIGQRALAAGSGRL</sequence>
<dbReference type="RefSeq" id="WP_354292863.1">
    <property type="nucleotide sequence ID" value="NZ_CP054212.1"/>
</dbReference>
<name>A0A6M8UFB1_9GAMM</name>
<dbReference type="Gene3D" id="3.40.190.10">
    <property type="entry name" value="Periplasmic binding protein-like II"/>
    <property type="match status" value="1"/>
</dbReference>
<dbReference type="EMBL" id="CP054212">
    <property type="protein sequence ID" value="QKJ87147.1"/>
    <property type="molecule type" value="Genomic_DNA"/>
</dbReference>
<protein>
    <submittedName>
        <fullName evidence="1">PhnD/SsuA/transferrin family substrate-binding protein</fullName>
    </submittedName>
</protein>
<dbReference type="PANTHER" id="PTHR35841">
    <property type="entry name" value="PHOSPHONATES-BINDING PERIPLASMIC PROTEIN"/>
    <property type="match status" value="1"/>
</dbReference>
<organism evidence="1 2">
    <name type="scientific">Paramixta manurensis</name>
    <dbReference type="NCBI Taxonomy" id="2740817"/>
    <lineage>
        <taxon>Bacteria</taxon>
        <taxon>Pseudomonadati</taxon>
        <taxon>Pseudomonadota</taxon>
        <taxon>Gammaproteobacteria</taxon>
        <taxon>Enterobacterales</taxon>
        <taxon>Erwiniaceae</taxon>
        <taxon>Paramixta</taxon>
    </lineage>
</organism>
<dbReference type="SUPFAM" id="SSF53850">
    <property type="entry name" value="Periplasmic binding protein-like II"/>
    <property type="match status" value="1"/>
</dbReference>
<proteinExistence type="predicted"/>
<dbReference type="Pfam" id="PF12974">
    <property type="entry name" value="Phosphonate-bd"/>
    <property type="match status" value="1"/>
</dbReference>
<dbReference type="KEGG" id="pmak:PMPD1_2202"/>